<protein>
    <submittedName>
        <fullName evidence="2">Predicted protein</fullName>
    </submittedName>
</protein>
<dbReference type="KEGG" id="mpp:MICPUCDRAFT_51826"/>
<organism evidence="3">
    <name type="scientific">Micromonas pusilla (strain CCMP1545)</name>
    <name type="common">Picoplanktonic green alga</name>
    <dbReference type="NCBI Taxonomy" id="564608"/>
    <lineage>
        <taxon>Eukaryota</taxon>
        <taxon>Viridiplantae</taxon>
        <taxon>Chlorophyta</taxon>
        <taxon>Mamiellophyceae</taxon>
        <taxon>Mamiellales</taxon>
        <taxon>Mamiellaceae</taxon>
        <taxon>Micromonas</taxon>
    </lineage>
</organism>
<dbReference type="RefSeq" id="XP_003062220.1">
    <property type="nucleotide sequence ID" value="XM_003062174.1"/>
</dbReference>
<dbReference type="EMBL" id="GG663745">
    <property type="protein sequence ID" value="EEH53932.1"/>
    <property type="molecule type" value="Genomic_DNA"/>
</dbReference>
<dbReference type="eggNOG" id="ENOG502SRXP">
    <property type="taxonomic scope" value="Eukaryota"/>
</dbReference>
<name>C1N228_MICPC</name>
<gene>
    <name evidence="2" type="ORF">MICPUCDRAFT_51826</name>
</gene>
<reference evidence="2 3" key="1">
    <citation type="journal article" date="2009" name="Science">
        <title>Green evolution and dynamic adaptations revealed by genomes of the marine picoeukaryotes Micromonas.</title>
        <authorList>
            <person name="Worden A.Z."/>
            <person name="Lee J.H."/>
            <person name="Mock T."/>
            <person name="Rouze P."/>
            <person name="Simmons M.P."/>
            <person name="Aerts A.L."/>
            <person name="Allen A.E."/>
            <person name="Cuvelier M.L."/>
            <person name="Derelle E."/>
            <person name="Everett M.V."/>
            <person name="Foulon E."/>
            <person name="Grimwood J."/>
            <person name="Gundlach H."/>
            <person name="Henrissat B."/>
            <person name="Napoli C."/>
            <person name="McDonald S.M."/>
            <person name="Parker M.S."/>
            <person name="Rombauts S."/>
            <person name="Salamov A."/>
            <person name="Von Dassow P."/>
            <person name="Badger J.H."/>
            <person name="Coutinho P.M."/>
            <person name="Demir E."/>
            <person name="Dubchak I."/>
            <person name="Gentemann C."/>
            <person name="Eikrem W."/>
            <person name="Gready J.E."/>
            <person name="John U."/>
            <person name="Lanier W."/>
            <person name="Lindquist E.A."/>
            <person name="Lucas S."/>
            <person name="Mayer K.F."/>
            <person name="Moreau H."/>
            <person name="Not F."/>
            <person name="Otillar R."/>
            <person name="Panaud O."/>
            <person name="Pangilinan J."/>
            <person name="Paulsen I."/>
            <person name="Piegu B."/>
            <person name="Poliakov A."/>
            <person name="Robbens S."/>
            <person name="Schmutz J."/>
            <person name="Toulza E."/>
            <person name="Wyss T."/>
            <person name="Zelensky A."/>
            <person name="Zhou K."/>
            <person name="Armbrust E.V."/>
            <person name="Bhattacharya D."/>
            <person name="Goodenough U.W."/>
            <person name="Van de Peer Y."/>
            <person name="Grigoriev I.V."/>
        </authorList>
    </citation>
    <scope>NUCLEOTIDE SEQUENCE [LARGE SCALE GENOMIC DNA]</scope>
    <source>
        <strain evidence="2 3">CCMP1545</strain>
    </source>
</reference>
<feature type="region of interest" description="Disordered" evidence="1">
    <location>
        <begin position="39"/>
        <end position="66"/>
    </location>
</feature>
<evidence type="ECO:0000256" key="1">
    <source>
        <dbReference type="SAM" id="MobiDB-lite"/>
    </source>
</evidence>
<evidence type="ECO:0000313" key="2">
    <source>
        <dbReference type="EMBL" id="EEH53932.1"/>
    </source>
</evidence>
<evidence type="ECO:0000313" key="3">
    <source>
        <dbReference type="Proteomes" id="UP000001876"/>
    </source>
</evidence>
<accession>C1N228</accession>
<dbReference type="AlphaFoldDB" id="C1N228"/>
<sequence>MGACCSRDVIAKVPKTIIPDPLDGARPPRWNCRIHTCPERSRRARSPPRLTRIRPPHPPSPPPLRAYSGESVCVSIKQTGWLSRDYTVYTNPEQVLDGSNCFTDFSWFFLNKSGKRGGEVCVELENFVRGWDRDNVKRGQPLWRVDFVDKPAFWQNVRQPGSAVVMPPIALFGKVALQWGGHGALHHDQRYLAMLRTRRTHHHCEHLATAICNFHMNAGATLSSYGAAMGCGGLPIPPRKCFGRDVCLNVQALGTAACRWYKVTRESTDEDGRVSYHTSIERDTMEHVDVTEFALLDRADPTLRTVVTIPATGVPVAFGMTGDVTDDTANYDCPLFTVRQNGGFWSNDPPCVTTKPGVDPALAILLSHLMLKEYSTKEIKKDFKPQFDHSPPWGRTGMM</sequence>
<keyword evidence="3" id="KW-1185">Reference proteome</keyword>
<dbReference type="GeneID" id="9687457"/>
<dbReference type="OrthoDB" id="187486at2759"/>
<dbReference type="Proteomes" id="UP000001876">
    <property type="component" value="Unassembled WGS sequence"/>
</dbReference>
<feature type="compositionally biased region" description="Basic residues" evidence="1">
    <location>
        <begin position="42"/>
        <end position="55"/>
    </location>
</feature>
<proteinExistence type="predicted"/>